<feature type="chain" id="PRO_5007287990" description="DUF7907 domain-containing protein" evidence="1">
    <location>
        <begin position="21"/>
        <end position="181"/>
    </location>
</feature>
<protein>
    <recommendedName>
        <fullName evidence="2">DUF7907 domain-containing protein</fullName>
    </recommendedName>
</protein>
<evidence type="ECO:0000256" key="1">
    <source>
        <dbReference type="SAM" id="SignalP"/>
    </source>
</evidence>
<dbReference type="GeneID" id="28826033"/>
<dbReference type="AlphaFoldDB" id="A0A132B8X4"/>
<keyword evidence="4" id="KW-1185">Reference proteome</keyword>
<gene>
    <name evidence="3" type="ORF">LY89DRAFT_691392</name>
</gene>
<accession>A0A132B8X4</accession>
<dbReference type="KEGG" id="psco:LY89DRAFT_691392"/>
<evidence type="ECO:0000259" key="2">
    <source>
        <dbReference type="Pfam" id="PF25484"/>
    </source>
</evidence>
<evidence type="ECO:0000313" key="3">
    <source>
        <dbReference type="EMBL" id="KUJ08117.1"/>
    </source>
</evidence>
<feature type="signal peptide" evidence="1">
    <location>
        <begin position="1"/>
        <end position="20"/>
    </location>
</feature>
<sequence length="181" mass="19526">MVFIRNIALAATTLLGLTSAAPALSARQASVNNTQEFYIKLVVTDGPTTYQEWALEAYHTGAGLADPVFTNTTGSKAFLNGTNLQFDLNGYTLGASANAGDTNYARWEPVTIGSGYGTGGWLNNGSAGIVQDNEEFDGWLVCEWYHGLNAPQLFQWIKGFDAPTDVFPSSCSRVILLPEYI</sequence>
<evidence type="ECO:0000313" key="4">
    <source>
        <dbReference type="Proteomes" id="UP000070700"/>
    </source>
</evidence>
<feature type="domain" description="DUF7907" evidence="2">
    <location>
        <begin position="34"/>
        <end position="180"/>
    </location>
</feature>
<dbReference type="Pfam" id="PF25484">
    <property type="entry name" value="DUF7907"/>
    <property type="match status" value="1"/>
</dbReference>
<dbReference type="OrthoDB" id="3518533at2759"/>
<dbReference type="STRING" id="149040.A0A132B8X4"/>
<keyword evidence="1" id="KW-0732">Signal</keyword>
<dbReference type="InterPro" id="IPR057229">
    <property type="entry name" value="DUF7907"/>
</dbReference>
<organism evidence="3 4">
    <name type="scientific">Mollisia scopiformis</name>
    <name type="common">Conifer needle endophyte fungus</name>
    <name type="synonym">Phialocephala scopiformis</name>
    <dbReference type="NCBI Taxonomy" id="149040"/>
    <lineage>
        <taxon>Eukaryota</taxon>
        <taxon>Fungi</taxon>
        <taxon>Dikarya</taxon>
        <taxon>Ascomycota</taxon>
        <taxon>Pezizomycotina</taxon>
        <taxon>Leotiomycetes</taxon>
        <taxon>Helotiales</taxon>
        <taxon>Mollisiaceae</taxon>
        <taxon>Mollisia</taxon>
    </lineage>
</organism>
<dbReference type="InParanoid" id="A0A132B8X4"/>
<proteinExistence type="predicted"/>
<dbReference type="EMBL" id="KQ947437">
    <property type="protein sequence ID" value="KUJ08117.1"/>
    <property type="molecule type" value="Genomic_DNA"/>
</dbReference>
<dbReference type="Proteomes" id="UP000070700">
    <property type="component" value="Unassembled WGS sequence"/>
</dbReference>
<name>A0A132B8X4_MOLSC</name>
<reference evidence="3 4" key="1">
    <citation type="submission" date="2015-10" db="EMBL/GenBank/DDBJ databases">
        <title>Full genome of DAOMC 229536 Phialocephala scopiformis, a fungal endophyte of spruce producing the potent anti-insectan compound rugulosin.</title>
        <authorList>
            <consortium name="DOE Joint Genome Institute"/>
            <person name="Walker A.K."/>
            <person name="Frasz S.L."/>
            <person name="Seifert K.A."/>
            <person name="Miller J.D."/>
            <person name="Mondo S.J."/>
            <person name="Labutti K."/>
            <person name="Lipzen A."/>
            <person name="Dockter R."/>
            <person name="Kennedy M."/>
            <person name="Grigoriev I.V."/>
            <person name="Spatafora J.W."/>
        </authorList>
    </citation>
    <scope>NUCLEOTIDE SEQUENCE [LARGE SCALE GENOMIC DNA]</scope>
    <source>
        <strain evidence="3 4">CBS 120377</strain>
    </source>
</reference>
<dbReference type="RefSeq" id="XP_018062472.1">
    <property type="nucleotide sequence ID" value="XM_018216307.1"/>
</dbReference>